<sequence length="254" mass="29070">MQKIHTFPGCKAIFFDFMGTCLDWHSSIVAALPERIPRPERSKLAIDWREALFHDIHDRFEKALPQEDIDTTHTRLLNALLETKTTGNQEYYVFSKDEKEKAVRAWHIMTAWPDVLAALADLRQRYEVFVLANGTTRLQLDLGRSSGLQFDLMFSSQLLGETKPDPEMYKKAMRLVGVAPEESLMVAAHAYDLRAAKKLGMPTVYVRRWTEDTKEDMRKVEEDVDLFIGKIDGSGPGPENVTDGSFEDLVRYLT</sequence>
<dbReference type="EMBL" id="CM003107">
    <property type="protein sequence ID" value="KUI73398.1"/>
    <property type="molecule type" value="Genomic_DNA"/>
</dbReference>
<dbReference type="SUPFAM" id="SSF56784">
    <property type="entry name" value="HAD-like"/>
    <property type="match status" value="1"/>
</dbReference>
<keyword evidence="4" id="KW-1185">Reference proteome</keyword>
<dbReference type="NCBIfam" id="TIGR01549">
    <property type="entry name" value="HAD-SF-IA-v1"/>
    <property type="match status" value="1"/>
</dbReference>
<reference evidence="3" key="1">
    <citation type="submission" date="2014-12" db="EMBL/GenBank/DDBJ databases">
        <title>Genome Sequence of Valsa Canker Pathogens Uncovers a Specific Adaption of Colonization on Woody Bark.</title>
        <authorList>
            <person name="Yin Z."/>
            <person name="Liu H."/>
            <person name="Gao X."/>
            <person name="Li Z."/>
            <person name="Song N."/>
            <person name="Ke X."/>
            <person name="Dai Q."/>
            <person name="Wu Y."/>
            <person name="Sun Y."/>
            <person name="Xu J.-R."/>
            <person name="Kang Z.K."/>
            <person name="Wang L."/>
            <person name="Huang L."/>
        </authorList>
    </citation>
    <scope>NUCLEOTIDE SEQUENCE [LARGE SCALE GENOMIC DNA]</scope>
    <source>
        <strain evidence="3">03-8</strain>
    </source>
</reference>
<dbReference type="InterPro" id="IPR006439">
    <property type="entry name" value="HAD-SF_hydro_IA"/>
</dbReference>
<dbReference type="InterPro" id="IPR023198">
    <property type="entry name" value="PGP-like_dom2"/>
</dbReference>
<evidence type="ECO:0000313" key="3">
    <source>
        <dbReference type="EMBL" id="KUI73398.1"/>
    </source>
</evidence>
<dbReference type="SFLD" id="SFLDG01129">
    <property type="entry name" value="C1.5:_HAD__Beta-PGM__Phosphata"/>
    <property type="match status" value="1"/>
</dbReference>
<dbReference type="Gene3D" id="1.10.150.240">
    <property type="entry name" value="Putative phosphatase, domain 2"/>
    <property type="match status" value="1"/>
</dbReference>
<proteinExistence type="inferred from homology"/>
<dbReference type="Gene3D" id="3.40.50.1000">
    <property type="entry name" value="HAD superfamily/HAD-like"/>
    <property type="match status" value="1"/>
</dbReference>
<dbReference type="NCBIfam" id="TIGR01428">
    <property type="entry name" value="HAD_type_II"/>
    <property type="match status" value="1"/>
</dbReference>
<dbReference type="Pfam" id="PF00702">
    <property type="entry name" value="Hydrolase"/>
    <property type="match status" value="1"/>
</dbReference>
<dbReference type="AlphaFoldDB" id="A0A194WBD7"/>
<accession>A0A194WBD7</accession>
<dbReference type="OrthoDB" id="2363873at2759"/>
<keyword evidence="2" id="KW-0378">Hydrolase</keyword>
<dbReference type="Proteomes" id="UP000078559">
    <property type="component" value="Chromosome 10"/>
</dbReference>
<dbReference type="PANTHER" id="PTHR43316:SF3">
    <property type="entry name" value="HALOACID DEHALOGENASE, TYPE II (AFU_ORTHOLOGUE AFUA_2G07750)-RELATED"/>
    <property type="match status" value="1"/>
</dbReference>
<dbReference type="SFLD" id="SFLDS00003">
    <property type="entry name" value="Haloacid_Dehalogenase"/>
    <property type="match status" value="1"/>
</dbReference>
<dbReference type="InterPro" id="IPR036412">
    <property type="entry name" value="HAD-like_sf"/>
</dbReference>
<name>A0A194WBD7_CYTMA</name>
<dbReference type="InterPro" id="IPR023214">
    <property type="entry name" value="HAD_sf"/>
</dbReference>
<dbReference type="PANTHER" id="PTHR43316">
    <property type="entry name" value="HYDROLASE, HALOACID DELAHOGENASE-RELATED"/>
    <property type="match status" value="1"/>
</dbReference>
<dbReference type="NCBIfam" id="TIGR01509">
    <property type="entry name" value="HAD-SF-IA-v3"/>
    <property type="match status" value="1"/>
</dbReference>
<evidence type="ECO:0000256" key="2">
    <source>
        <dbReference type="ARBA" id="ARBA00022801"/>
    </source>
</evidence>
<dbReference type="GO" id="GO:0019120">
    <property type="term" value="F:hydrolase activity, acting on acid halide bonds, in C-halide compounds"/>
    <property type="evidence" value="ECO:0007669"/>
    <property type="project" value="InterPro"/>
</dbReference>
<dbReference type="NCBIfam" id="TIGR01493">
    <property type="entry name" value="HAD-SF-IA-v2"/>
    <property type="match status" value="1"/>
</dbReference>
<organism evidence="3 4">
    <name type="scientific">Cytospora mali</name>
    <name type="common">Apple Valsa canker fungus</name>
    <name type="synonym">Valsa mali</name>
    <dbReference type="NCBI Taxonomy" id="578113"/>
    <lineage>
        <taxon>Eukaryota</taxon>
        <taxon>Fungi</taxon>
        <taxon>Dikarya</taxon>
        <taxon>Ascomycota</taxon>
        <taxon>Pezizomycotina</taxon>
        <taxon>Sordariomycetes</taxon>
        <taxon>Sordariomycetidae</taxon>
        <taxon>Diaporthales</taxon>
        <taxon>Cytosporaceae</taxon>
        <taxon>Cytospora</taxon>
    </lineage>
</organism>
<evidence type="ECO:0000256" key="1">
    <source>
        <dbReference type="ARBA" id="ARBA00008106"/>
    </source>
</evidence>
<comment type="similarity">
    <text evidence="1">Belongs to the HAD-like hydrolase superfamily. S-2-haloalkanoic acid dehalogenase family.</text>
</comment>
<protein>
    <submittedName>
        <fullName evidence="3">(S)-2-haloacid dehalogenase 4A</fullName>
    </submittedName>
</protein>
<dbReference type="PRINTS" id="PR00413">
    <property type="entry name" value="HADHALOGNASE"/>
</dbReference>
<dbReference type="SMR" id="A0A194WBD7"/>
<evidence type="ECO:0000313" key="4">
    <source>
        <dbReference type="Proteomes" id="UP000078559"/>
    </source>
</evidence>
<dbReference type="InterPro" id="IPR051540">
    <property type="entry name" value="S-2-haloacid_dehalogenase"/>
</dbReference>
<dbReference type="GO" id="GO:0016791">
    <property type="term" value="F:phosphatase activity"/>
    <property type="evidence" value="ECO:0007669"/>
    <property type="project" value="UniProtKB-ARBA"/>
</dbReference>
<dbReference type="InterPro" id="IPR006328">
    <property type="entry name" value="2-HAD"/>
</dbReference>
<gene>
    <name evidence="3" type="ORF">VM1G_08769</name>
</gene>